<keyword evidence="2" id="KW-1185">Reference proteome</keyword>
<evidence type="ECO:0000313" key="1">
    <source>
        <dbReference type="EMBL" id="SEQ67445.1"/>
    </source>
</evidence>
<dbReference type="AlphaFoldDB" id="A0A1H9HYZ9"/>
<accession>A0A1H9HYZ9</accession>
<dbReference type="Proteomes" id="UP000199055">
    <property type="component" value="Unassembled WGS sequence"/>
</dbReference>
<dbReference type="RefSeq" id="WP_093661650.1">
    <property type="nucleotide sequence ID" value="NZ_FOET01000012.1"/>
</dbReference>
<name>A0A1H9HYZ9_9ACTN</name>
<sequence length="155" mass="14887">MTAQRRRHARERQTGSSGVQRALLRAGLTVSAVGAAVATGAGAAAAAPAQGSGAPVQLSGLTSALSPDSLGSSVHGLAEGVGATEHAAAGAARPVKDARIDPLAGTGVDPLDNTVGTQIADFRPVSSGAVTGPVSEGGTIRTLPVTGPVAGLLPG</sequence>
<organism evidence="1 2">
    <name type="scientific">Streptomyces radiopugnans</name>
    <dbReference type="NCBI Taxonomy" id="403935"/>
    <lineage>
        <taxon>Bacteria</taxon>
        <taxon>Bacillati</taxon>
        <taxon>Actinomycetota</taxon>
        <taxon>Actinomycetes</taxon>
        <taxon>Kitasatosporales</taxon>
        <taxon>Streptomycetaceae</taxon>
        <taxon>Streptomyces</taxon>
    </lineage>
</organism>
<proteinExistence type="predicted"/>
<evidence type="ECO:0000313" key="2">
    <source>
        <dbReference type="Proteomes" id="UP000199055"/>
    </source>
</evidence>
<dbReference type="EMBL" id="FOET01000012">
    <property type="protein sequence ID" value="SEQ67445.1"/>
    <property type="molecule type" value="Genomic_DNA"/>
</dbReference>
<reference evidence="2" key="1">
    <citation type="submission" date="2016-10" db="EMBL/GenBank/DDBJ databases">
        <authorList>
            <person name="Varghese N."/>
            <person name="Submissions S."/>
        </authorList>
    </citation>
    <scope>NUCLEOTIDE SEQUENCE [LARGE SCALE GENOMIC DNA]</scope>
    <source>
        <strain evidence="2">CGMCC 4.3519</strain>
    </source>
</reference>
<protein>
    <submittedName>
        <fullName evidence="1">Uncharacterized protein</fullName>
    </submittedName>
</protein>
<gene>
    <name evidence="1" type="ORF">SAMN05216481_112119</name>
</gene>